<dbReference type="RefSeq" id="WP_120646725.1">
    <property type="nucleotide sequence ID" value="NZ_RAWB01000421.1"/>
</dbReference>
<dbReference type="InterPro" id="IPR008271">
    <property type="entry name" value="Ser/Thr_kinase_AS"/>
</dbReference>
<feature type="compositionally biased region" description="Basic and acidic residues" evidence="7">
    <location>
        <begin position="56"/>
        <end position="68"/>
    </location>
</feature>
<dbReference type="PANTHER" id="PTHR45641:SF19">
    <property type="entry name" value="NEPHROCYSTIN-3"/>
    <property type="match status" value="1"/>
</dbReference>
<sequence length="997" mass="108676">MNCPDENTLLAYCARSLGAAESRAVEAHLDTCSSCLALVGEAARGTDPSTLPDAAPVERPDTGHPRVQDDEVRRGTVLGRYVVIDRVGSGGMGVVLSAYDPQLDRKVALKLVRSLKGDGAQELEQRLLREAQAVARLSHPQVITVFDVGTVNGRLFMAMEFVEGRTLRQWQKEQPRSWREVLAAYRQAGQGLAAAHAAHLIHRDFKPDNVLVDGHGRVRVTDFGLARLPEGTTALPSDTLPDSATPPPEQVALTRTGSLMGTPAYMPPEQWKGEPTDARGDQFSFCVALYEALFGLRPFARGQPPDFGQLQVPKQETRVPAWVRRVVLRGLSESPSERYPSMDALLDDLARDPTRRRTQVAVGTGVFAAVAALTLTLALRGTSDPCGGAPERMAPVWNEARGAKVRQALLATGSPLATEAADAVMRNLADYARAWETGYTQTCQSTRVRQEQPENVLALRMACLDSRLQSLGVFADVLEHADAPLVQKAAEASQKLPRLSDCARVESILSVVPPPEGAGVAAKLEDARLKLARAQVLLETGRYAQGLGDAQAALAVARELEYRPLEAEALHAQGWFEYRLARYEESGRSYADGMRAALAGRHDLLALRSVTELVFITGYELEQVDRGMELAVLARALLERSGPAEEIAAQLENNLGAIAFGEGLLPQATEHYGKSLAIRERVLGPEHLETGKVLTNLAMVHKRQGRPREARAMYERALAIQQKHLGAHHPTVANTLILLADARRVQEGARATLPLYAQALELRRTALGDTHLSTLRLYNDLGRVHEDVGEWDVAKQHHEHALELSERAFGKEHAEYALSLQELARMDERRGHLDAALAGYERTLALQTRLLGPRSSATLNTREARAAVLRKLGRVRESSAELEQLLAAKEAQGGPQGPALVTCLTELARAWLDLKQPQRARAAAERALAIIRPLGWSPERMALLQFELARALWDAGESRTQALALADTALAAFTQAGESTQAQARAVASWKQAHVGP</sequence>
<dbReference type="SUPFAM" id="SSF56112">
    <property type="entry name" value="Protein kinase-like (PK-like)"/>
    <property type="match status" value="1"/>
</dbReference>
<evidence type="ECO:0000313" key="10">
    <source>
        <dbReference type="Proteomes" id="UP000272888"/>
    </source>
</evidence>
<keyword evidence="3 5" id="KW-0802">TPR repeat</keyword>
<evidence type="ECO:0000256" key="7">
    <source>
        <dbReference type="SAM" id="MobiDB-lite"/>
    </source>
</evidence>
<dbReference type="InterPro" id="IPR027383">
    <property type="entry name" value="Znf_put"/>
</dbReference>
<dbReference type="PROSITE" id="PS00108">
    <property type="entry name" value="PROTEIN_KINASE_ST"/>
    <property type="match status" value="1"/>
</dbReference>
<dbReference type="SUPFAM" id="SSF48452">
    <property type="entry name" value="TPR-like"/>
    <property type="match status" value="4"/>
</dbReference>
<organism evidence="9 10">
    <name type="scientific">Corallococcus llansteffanensis</name>
    <dbReference type="NCBI Taxonomy" id="2316731"/>
    <lineage>
        <taxon>Bacteria</taxon>
        <taxon>Pseudomonadati</taxon>
        <taxon>Myxococcota</taxon>
        <taxon>Myxococcia</taxon>
        <taxon>Myxococcales</taxon>
        <taxon>Cystobacterineae</taxon>
        <taxon>Myxococcaceae</taxon>
        <taxon>Corallococcus</taxon>
    </lineage>
</organism>
<reference evidence="10" key="1">
    <citation type="submission" date="2018-09" db="EMBL/GenBank/DDBJ databases">
        <authorList>
            <person name="Livingstone P.G."/>
            <person name="Whitworth D.E."/>
        </authorList>
    </citation>
    <scope>NUCLEOTIDE SEQUENCE [LARGE SCALE GENOMIC DNA]</scope>
    <source>
        <strain evidence="10">CA051B</strain>
    </source>
</reference>
<evidence type="ECO:0000256" key="6">
    <source>
        <dbReference type="PROSITE-ProRule" id="PRU10141"/>
    </source>
</evidence>
<evidence type="ECO:0000256" key="3">
    <source>
        <dbReference type="ARBA" id="ARBA00022803"/>
    </source>
</evidence>
<dbReference type="CDD" id="cd14014">
    <property type="entry name" value="STKc_PknB_like"/>
    <property type="match status" value="1"/>
</dbReference>
<dbReference type="Pfam" id="PF13490">
    <property type="entry name" value="zf-HC2"/>
    <property type="match status" value="1"/>
</dbReference>
<keyword evidence="10" id="KW-1185">Reference proteome</keyword>
<dbReference type="Gene3D" id="1.10.10.1320">
    <property type="entry name" value="Anti-sigma factor, zinc-finger domain"/>
    <property type="match status" value="1"/>
</dbReference>
<dbReference type="AlphaFoldDB" id="A0A3A8P1X6"/>
<keyword evidence="4 6" id="KW-0067">ATP-binding</keyword>
<dbReference type="Proteomes" id="UP000272888">
    <property type="component" value="Unassembled WGS sequence"/>
</dbReference>
<name>A0A3A8P1X6_9BACT</name>
<feature type="domain" description="Protein kinase" evidence="8">
    <location>
        <begin position="81"/>
        <end position="350"/>
    </location>
</feature>
<evidence type="ECO:0000256" key="2">
    <source>
        <dbReference type="ARBA" id="ARBA00022741"/>
    </source>
</evidence>
<dbReference type="InterPro" id="IPR041916">
    <property type="entry name" value="Anti_sigma_zinc_sf"/>
</dbReference>
<accession>A0A3A8P1X6</accession>
<evidence type="ECO:0000256" key="5">
    <source>
        <dbReference type="PROSITE-ProRule" id="PRU00339"/>
    </source>
</evidence>
<dbReference type="InterPro" id="IPR019734">
    <property type="entry name" value="TPR_rpt"/>
</dbReference>
<feature type="region of interest" description="Disordered" evidence="7">
    <location>
        <begin position="46"/>
        <end position="68"/>
    </location>
</feature>
<dbReference type="PROSITE" id="PS50005">
    <property type="entry name" value="TPR"/>
    <property type="match status" value="2"/>
</dbReference>
<evidence type="ECO:0000256" key="1">
    <source>
        <dbReference type="ARBA" id="ARBA00022737"/>
    </source>
</evidence>
<keyword evidence="2 6" id="KW-0547">Nucleotide-binding</keyword>
<protein>
    <recommendedName>
        <fullName evidence="8">Protein kinase domain-containing protein</fullName>
    </recommendedName>
</protein>
<dbReference type="SMART" id="SM00028">
    <property type="entry name" value="TPR"/>
    <property type="match status" value="6"/>
</dbReference>
<evidence type="ECO:0000259" key="8">
    <source>
        <dbReference type="PROSITE" id="PS50011"/>
    </source>
</evidence>
<dbReference type="Gene3D" id="3.30.200.20">
    <property type="entry name" value="Phosphorylase Kinase, domain 1"/>
    <property type="match status" value="1"/>
</dbReference>
<gene>
    <name evidence="9" type="ORF">D7V93_30450</name>
</gene>
<feature type="repeat" description="TPR" evidence="5">
    <location>
        <begin position="775"/>
        <end position="808"/>
    </location>
</feature>
<dbReference type="EMBL" id="RAWB01000421">
    <property type="protein sequence ID" value="RKH50517.1"/>
    <property type="molecule type" value="Genomic_DNA"/>
</dbReference>
<feature type="repeat" description="TPR" evidence="5">
    <location>
        <begin position="691"/>
        <end position="724"/>
    </location>
</feature>
<feature type="binding site" evidence="6">
    <location>
        <position position="110"/>
    </location>
    <ligand>
        <name>ATP</name>
        <dbReference type="ChEBI" id="CHEBI:30616"/>
    </ligand>
</feature>
<dbReference type="Gene3D" id="1.10.510.10">
    <property type="entry name" value="Transferase(Phosphotransferase) domain 1"/>
    <property type="match status" value="1"/>
</dbReference>
<dbReference type="PROSITE" id="PS50011">
    <property type="entry name" value="PROTEIN_KINASE_DOM"/>
    <property type="match status" value="1"/>
</dbReference>
<dbReference type="Pfam" id="PF13424">
    <property type="entry name" value="TPR_12"/>
    <property type="match status" value="3"/>
</dbReference>
<dbReference type="Pfam" id="PF00069">
    <property type="entry name" value="Pkinase"/>
    <property type="match status" value="1"/>
</dbReference>
<evidence type="ECO:0000256" key="4">
    <source>
        <dbReference type="ARBA" id="ARBA00022840"/>
    </source>
</evidence>
<dbReference type="InterPro" id="IPR011009">
    <property type="entry name" value="Kinase-like_dom_sf"/>
</dbReference>
<keyword evidence="1" id="KW-0677">Repeat</keyword>
<dbReference type="InterPro" id="IPR000719">
    <property type="entry name" value="Prot_kinase_dom"/>
</dbReference>
<comment type="caution">
    <text evidence="9">The sequence shown here is derived from an EMBL/GenBank/DDBJ whole genome shotgun (WGS) entry which is preliminary data.</text>
</comment>
<dbReference type="GO" id="GO:0005524">
    <property type="term" value="F:ATP binding"/>
    <property type="evidence" value="ECO:0007669"/>
    <property type="project" value="UniProtKB-UniRule"/>
</dbReference>
<dbReference type="Gene3D" id="1.25.40.10">
    <property type="entry name" value="Tetratricopeptide repeat domain"/>
    <property type="match status" value="2"/>
</dbReference>
<proteinExistence type="predicted"/>
<dbReference type="PANTHER" id="PTHR45641">
    <property type="entry name" value="TETRATRICOPEPTIDE REPEAT PROTEIN (AFU_ORTHOLOGUE AFUA_6G03870)"/>
    <property type="match status" value="1"/>
</dbReference>
<dbReference type="GO" id="GO:0004672">
    <property type="term" value="F:protein kinase activity"/>
    <property type="evidence" value="ECO:0007669"/>
    <property type="project" value="InterPro"/>
</dbReference>
<dbReference type="InterPro" id="IPR011990">
    <property type="entry name" value="TPR-like_helical_dom_sf"/>
</dbReference>
<dbReference type="PROSITE" id="PS00107">
    <property type="entry name" value="PROTEIN_KINASE_ATP"/>
    <property type="match status" value="1"/>
</dbReference>
<dbReference type="InterPro" id="IPR017441">
    <property type="entry name" value="Protein_kinase_ATP_BS"/>
</dbReference>
<evidence type="ECO:0000313" key="9">
    <source>
        <dbReference type="EMBL" id="RKH50517.1"/>
    </source>
</evidence>